<gene>
    <name evidence="2" type="ORF">V5J35_004697</name>
</gene>
<dbReference type="InterPro" id="IPR029063">
    <property type="entry name" value="SAM-dependent_MTases_sf"/>
</dbReference>
<dbReference type="CDD" id="cd02440">
    <property type="entry name" value="AdoMet_MTases"/>
    <property type="match status" value="1"/>
</dbReference>
<evidence type="ECO:0000313" key="2">
    <source>
        <dbReference type="EMBL" id="MET4759505.1"/>
    </source>
</evidence>
<reference evidence="2 3" key="1">
    <citation type="submission" date="2024-06" db="EMBL/GenBank/DDBJ databases">
        <title>Genomic Encyclopedia of Type Strains, Phase V (KMG-V): Genome sequencing to study the core and pangenomes of soil and plant-associated prokaryotes.</title>
        <authorList>
            <person name="Whitman W."/>
        </authorList>
    </citation>
    <scope>NUCLEOTIDE SEQUENCE [LARGE SCALE GENOMIC DNA]</scope>
    <source>
        <strain evidence="2 3">NE40</strain>
    </source>
</reference>
<dbReference type="EMBL" id="JBEWTB010000002">
    <property type="protein sequence ID" value="MET4759505.1"/>
    <property type="molecule type" value="Genomic_DNA"/>
</dbReference>
<dbReference type="InterPro" id="IPR013216">
    <property type="entry name" value="Methyltransf_11"/>
</dbReference>
<dbReference type="SUPFAM" id="SSF53335">
    <property type="entry name" value="S-adenosyl-L-methionine-dependent methyltransferases"/>
    <property type="match status" value="1"/>
</dbReference>
<dbReference type="Proteomes" id="UP001549366">
    <property type="component" value="Unassembled WGS sequence"/>
</dbReference>
<dbReference type="RefSeq" id="WP_354009478.1">
    <property type="nucleotide sequence ID" value="NZ_JBEWTA010000001.1"/>
</dbReference>
<dbReference type="Gene3D" id="3.40.50.150">
    <property type="entry name" value="Vaccinia Virus protein VP39"/>
    <property type="match status" value="1"/>
</dbReference>
<feature type="domain" description="Methyltransferase type 11" evidence="1">
    <location>
        <begin position="98"/>
        <end position="148"/>
    </location>
</feature>
<dbReference type="Pfam" id="PF08241">
    <property type="entry name" value="Methyltransf_11"/>
    <property type="match status" value="1"/>
</dbReference>
<keyword evidence="3" id="KW-1185">Reference proteome</keyword>
<dbReference type="GO" id="GO:0008168">
    <property type="term" value="F:methyltransferase activity"/>
    <property type="evidence" value="ECO:0007669"/>
    <property type="project" value="UniProtKB-KW"/>
</dbReference>
<protein>
    <submittedName>
        <fullName evidence="2">SAM-dependent methyltransferase</fullName>
    </submittedName>
</protein>
<keyword evidence="2" id="KW-0808">Transferase</keyword>
<accession>A0ABV2SP04</accession>
<evidence type="ECO:0000259" key="1">
    <source>
        <dbReference type="Pfam" id="PF08241"/>
    </source>
</evidence>
<organism evidence="2 3">
    <name type="scientific">Endozoicomonas lisbonensis</name>
    <dbReference type="NCBI Taxonomy" id="3120522"/>
    <lineage>
        <taxon>Bacteria</taxon>
        <taxon>Pseudomonadati</taxon>
        <taxon>Pseudomonadota</taxon>
        <taxon>Gammaproteobacteria</taxon>
        <taxon>Oceanospirillales</taxon>
        <taxon>Endozoicomonadaceae</taxon>
        <taxon>Endozoicomonas</taxon>
    </lineage>
</organism>
<evidence type="ECO:0000313" key="3">
    <source>
        <dbReference type="Proteomes" id="UP001549366"/>
    </source>
</evidence>
<name>A0ABV2SP04_9GAMM</name>
<dbReference type="GO" id="GO:0032259">
    <property type="term" value="P:methylation"/>
    <property type="evidence" value="ECO:0007669"/>
    <property type="project" value="UniProtKB-KW"/>
</dbReference>
<proteinExistence type="predicted"/>
<comment type="caution">
    <text evidence="2">The sequence shown here is derived from an EMBL/GenBank/DDBJ whole genome shotgun (WGS) entry which is preliminary data.</text>
</comment>
<keyword evidence="2" id="KW-0489">Methyltransferase</keyword>
<sequence length="277" mass="31394">MLRFKRAEKTSFNERLLALHRWLQSGEGDYLLKAERRQLEQELHYIFGYHACQMTIAPGAGLLTTSQINHISLLNPSMASSMELARVLDDASCPDCDSLVLADPIHWPVSPGTLDLVLLHHVVEFSERPHRLLSEAARTIIPGGKLLVIGFNPKSLLNYWRWVSPKHRQLFQGVHLISPGRMRDWLTLLGFNVEKINYGAYMHPLDRHSKGLTRELVEQRCRQWNLPMGGFYMMVATRETPGMTPIRPAWSEVRRRFASNPIAGTSSCVGGSAGRES</sequence>